<organism evidence="1">
    <name type="scientific">Anguilla anguilla</name>
    <name type="common">European freshwater eel</name>
    <name type="synonym">Muraena anguilla</name>
    <dbReference type="NCBI Taxonomy" id="7936"/>
    <lineage>
        <taxon>Eukaryota</taxon>
        <taxon>Metazoa</taxon>
        <taxon>Chordata</taxon>
        <taxon>Craniata</taxon>
        <taxon>Vertebrata</taxon>
        <taxon>Euteleostomi</taxon>
        <taxon>Actinopterygii</taxon>
        <taxon>Neopterygii</taxon>
        <taxon>Teleostei</taxon>
        <taxon>Anguilliformes</taxon>
        <taxon>Anguillidae</taxon>
        <taxon>Anguilla</taxon>
    </lineage>
</organism>
<protein>
    <submittedName>
        <fullName evidence="1">Uncharacterized protein</fullName>
    </submittedName>
</protein>
<reference evidence="1" key="1">
    <citation type="submission" date="2014-11" db="EMBL/GenBank/DDBJ databases">
        <authorList>
            <person name="Amaro Gonzalez C."/>
        </authorList>
    </citation>
    <scope>NUCLEOTIDE SEQUENCE</scope>
</reference>
<sequence length="15" mass="1773">MRCGLLRLELKPTGW</sequence>
<reference evidence="1" key="2">
    <citation type="journal article" date="2015" name="Fish Shellfish Immunol.">
        <title>Early steps in the European eel (Anguilla anguilla)-Vibrio vulnificus interaction in the gills: Role of the RtxA13 toxin.</title>
        <authorList>
            <person name="Callol A."/>
            <person name="Pajuelo D."/>
            <person name="Ebbesson L."/>
            <person name="Teles M."/>
            <person name="MacKenzie S."/>
            <person name="Amaro C."/>
        </authorList>
    </citation>
    <scope>NUCLEOTIDE SEQUENCE</scope>
</reference>
<name>A0A0E9QS34_ANGAN</name>
<dbReference type="EMBL" id="GBXM01088913">
    <property type="protein sequence ID" value="JAH19664.1"/>
    <property type="molecule type" value="Transcribed_RNA"/>
</dbReference>
<evidence type="ECO:0000313" key="1">
    <source>
        <dbReference type="EMBL" id="JAH19664.1"/>
    </source>
</evidence>
<accession>A0A0E9QS34</accession>
<proteinExistence type="predicted"/>